<accession>A0AAW1JYN1</accession>
<proteinExistence type="predicted"/>
<dbReference type="InterPro" id="IPR025887">
    <property type="entry name" value="Glyco_hydro_31_N_dom"/>
</dbReference>
<dbReference type="Proteomes" id="UP001458880">
    <property type="component" value="Unassembled WGS sequence"/>
</dbReference>
<keyword evidence="4" id="KW-1185">Reference proteome</keyword>
<evidence type="ECO:0000313" key="3">
    <source>
        <dbReference type="EMBL" id="KAK9709972.1"/>
    </source>
</evidence>
<name>A0AAW1JYN1_POPJA</name>
<sequence>MMIWLPNYWLKKYNFAHFSCPANMANVIRFFILLLQLTGFIIAVDKGNFKTCEQSSFCRRLRKIKPDNPKYLLDLNSLEISDHSLEAKLVNTEENVQLKFVLITLAGDTFRVIVDEYQPLHPRYHVQSALNGEPQIAKLELLERNKDAVKLLERNKDAVSIKLGNNKATVRSDPFKLEFYQGEVLVAVVNSRNLFEFEHLRAKPVEVEGESDIPKGDPGAWEDSQG</sequence>
<reference evidence="3 4" key="1">
    <citation type="journal article" date="2024" name="BMC Genomics">
        <title>De novo assembly and annotation of Popillia japonica's genome with initial clues to its potential as an invasive pest.</title>
        <authorList>
            <person name="Cucini C."/>
            <person name="Boschi S."/>
            <person name="Funari R."/>
            <person name="Cardaioli E."/>
            <person name="Iannotti N."/>
            <person name="Marturano G."/>
            <person name="Paoli F."/>
            <person name="Bruttini M."/>
            <person name="Carapelli A."/>
            <person name="Frati F."/>
            <person name="Nardi F."/>
        </authorList>
    </citation>
    <scope>NUCLEOTIDE SEQUENCE [LARGE SCALE GENOMIC DNA]</scope>
    <source>
        <strain evidence="3">DMR45628</strain>
    </source>
</reference>
<comment type="caution">
    <text evidence="3">The sequence shown here is derived from an EMBL/GenBank/DDBJ whole genome shotgun (WGS) entry which is preliminary data.</text>
</comment>
<protein>
    <recommendedName>
        <fullName evidence="2">Glycoside hydrolase family 31 N-terminal domain-containing protein</fullName>
    </recommendedName>
</protein>
<dbReference type="Pfam" id="PF13802">
    <property type="entry name" value="Gal_mutarotas_2"/>
    <property type="match status" value="1"/>
</dbReference>
<dbReference type="AlphaFoldDB" id="A0AAW1JYN1"/>
<evidence type="ECO:0000313" key="4">
    <source>
        <dbReference type="Proteomes" id="UP001458880"/>
    </source>
</evidence>
<gene>
    <name evidence="3" type="ORF">QE152_g26249</name>
</gene>
<evidence type="ECO:0000259" key="2">
    <source>
        <dbReference type="Pfam" id="PF13802"/>
    </source>
</evidence>
<feature type="domain" description="Glycoside hydrolase family 31 N-terminal" evidence="2">
    <location>
        <begin position="104"/>
        <end position="209"/>
    </location>
</feature>
<organism evidence="3 4">
    <name type="scientific">Popillia japonica</name>
    <name type="common">Japanese beetle</name>
    <dbReference type="NCBI Taxonomy" id="7064"/>
    <lineage>
        <taxon>Eukaryota</taxon>
        <taxon>Metazoa</taxon>
        <taxon>Ecdysozoa</taxon>
        <taxon>Arthropoda</taxon>
        <taxon>Hexapoda</taxon>
        <taxon>Insecta</taxon>
        <taxon>Pterygota</taxon>
        <taxon>Neoptera</taxon>
        <taxon>Endopterygota</taxon>
        <taxon>Coleoptera</taxon>
        <taxon>Polyphaga</taxon>
        <taxon>Scarabaeiformia</taxon>
        <taxon>Scarabaeidae</taxon>
        <taxon>Rutelinae</taxon>
        <taxon>Popillia</taxon>
    </lineage>
</organism>
<feature type="region of interest" description="Disordered" evidence="1">
    <location>
        <begin position="206"/>
        <end position="226"/>
    </location>
</feature>
<dbReference type="EMBL" id="JASPKY010000299">
    <property type="protein sequence ID" value="KAK9709972.1"/>
    <property type="molecule type" value="Genomic_DNA"/>
</dbReference>
<evidence type="ECO:0000256" key="1">
    <source>
        <dbReference type="SAM" id="MobiDB-lite"/>
    </source>
</evidence>